<keyword evidence="8" id="KW-0694">RNA-binding</keyword>
<evidence type="ECO:0000259" key="15">
    <source>
        <dbReference type="PROSITE" id="PS51192"/>
    </source>
</evidence>
<dbReference type="Ensembl" id="ENSMMDT00005037278.1">
    <property type="protein sequence ID" value="ENSMMDP00005036491.1"/>
    <property type="gene ID" value="ENSMMDG00005017047.1"/>
</dbReference>
<feature type="short sequence motif" description="Q motif" evidence="12">
    <location>
        <begin position="89"/>
        <end position="117"/>
    </location>
</feature>
<dbReference type="InterPro" id="IPR014014">
    <property type="entry name" value="RNA_helicase_DEAD_Q_motif"/>
</dbReference>
<keyword evidence="4 13" id="KW-0547">Nucleotide-binding</keyword>
<dbReference type="InterPro" id="IPR000629">
    <property type="entry name" value="RNA-helicase_DEAD-box_CS"/>
</dbReference>
<keyword evidence="3" id="KW-0963">Cytoplasm</keyword>
<reference evidence="18" key="3">
    <citation type="submission" date="2025-09" db="UniProtKB">
        <authorList>
            <consortium name="Ensembl"/>
        </authorList>
    </citation>
    <scope>IDENTIFICATION</scope>
</reference>
<dbReference type="CDD" id="cd18787">
    <property type="entry name" value="SF2_C_DEAD"/>
    <property type="match status" value="1"/>
</dbReference>
<evidence type="ECO:0000313" key="19">
    <source>
        <dbReference type="Proteomes" id="UP000472263"/>
    </source>
</evidence>
<dbReference type="Pfam" id="PF00270">
    <property type="entry name" value="DEAD"/>
    <property type="match status" value="1"/>
</dbReference>
<evidence type="ECO:0000256" key="1">
    <source>
        <dbReference type="ARBA" id="ARBA00004201"/>
    </source>
</evidence>
<dbReference type="FunFam" id="3.40.50.300:FF:000114">
    <property type="entry name" value="ATP-dependent RNA helicase DDX6"/>
    <property type="match status" value="1"/>
</dbReference>
<dbReference type="SMART" id="SM00487">
    <property type="entry name" value="DEXDc"/>
    <property type="match status" value="1"/>
</dbReference>
<dbReference type="InterPro" id="IPR027417">
    <property type="entry name" value="P-loop_NTPase"/>
</dbReference>
<feature type="domain" description="Helicase C-terminal" evidence="16">
    <location>
        <begin position="307"/>
        <end position="467"/>
    </location>
</feature>
<comment type="similarity">
    <text evidence="9">Belongs to the DEAD box helicase family. DDX6/DHH1 subfamily.</text>
</comment>
<evidence type="ECO:0000256" key="8">
    <source>
        <dbReference type="ARBA" id="ARBA00022884"/>
    </source>
</evidence>
<dbReference type="PANTHER" id="PTHR47960">
    <property type="entry name" value="DEAD-BOX ATP-DEPENDENT RNA HELICASE 50"/>
    <property type="match status" value="1"/>
</dbReference>
<reference evidence="18" key="2">
    <citation type="submission" date="2025-08" db="UniProtKB">
        <authorList>
            <consortium name="Ensembl"/>
        </authorList>
    </citation>
    <scope>IDENTIFICATION</scope>
</reference>
<proteinExistence type="inferred from homology"/>
<dbReference type="GO" id="GO:0016787">
    <property type="term" value="F:hydrolase activity"/>
    <property type="evidence" value="ECO:0007669"/>
    <property type="project" value="UniProtKB-KW"/>
</dbReference>
<dbReference type="GO" id="GO:0005524">
    <property type="term" value="F:ATP binding"/>
    <property type="evidence" value="ECO:0007669"/>
    <property type="project" value="UniProtKB-KW"/>
</dbReference>
<organism evidence="18 19">
    <name type="scientific">Myripristis murdjan</name>
    <name type="common">pinecone soldierfish</name>
    <dbReference type="NCBI Taxonomy" id="586833"/>
    <lineage>
        <taxon>Eukaryota</taxon>
        <taxon>Metazoa</taxon>
        <taxon>Chordata</taxon>
        <taxon>Craniata</taxon>
        <taxon>Vertebrata</taxon>
        <taxon>Euteleostomi</taxon>
        <taxon>Actinopterygii</taxon>
        <taxon>Neopterygii</taxon>
        <taxon>Teleostei</taxon>
        <taxon>Neoteleostei</taxon>
        <taxon>Acanthomorphata</taxon>
        <taxon>Holocentriformes</taxon>
        <taxon>Holocentridae</taxon>
        <taxon>Myripristis</taxon>
    </lineage>
</organism>
<name>A0A667ZUE8_9TELE</name>
<dbReference type="Pfam" id="PF00271">
    <property type="entry name" value="Helicase_C"/>
    <property type="match status" value="1"/>
</dbReference>
<dbReference type="CDD" id="cd17940">
    <property type="entry name" value="DEADc_DDX6"/>
    <property type="match status" value="1"/>
</dbReference>
<evidence type="ECO:0000259" key="17">
    <source>
        <dbReference type="PROSITE" id="PS51195"/>
    </source>
</evidence>
<protein>
    <recommendedName>
        <fullName evidence="2">RNA helicase</fullName>
        <ecNumber evidence="2">3.6.4.13</ecNumber>
    </recommendedName>
    <alternativeName>
        <fullName evidence="10">DEAD box protein 6</fullName>
    </alternativeName>
</protein>
<accession>A0A667ZUE8</accession>
<feature type="compositionally biased region" description="Polar residues" evidence="14">
    <location>
        <begin position="17"/>
        <end position="48"/>
    </location>
</feature>
<feature type="domain" description="Helicase ATP-binding" evidence="15">
    <location>
        <begin position="120"/>
        <end position="291"/>
    </location>
</feature>
<dbReference type="PROSITE" id="PS00039">
    <property type="entry name" value="DEAD_ATP_HELICASE"/>
    <property type="match status" value="1"/>
</dbReference>
<evidence type="ECO:0000256" key="6">
    <source>
        <dbReference type="ARBA" id="ARBA00022806"/>
    </source>
</evidence>
<keyword evidence="19" id="KW-1185">Reference proteome</keyword>
<dbReference type="PROSITE" id="PS51195">
    <property type="entry name" value="Q_MOTIF"/>
    <property type="match status" value="1"/>
</dbReference>
<dbReference type="InterPro" id="IPR014001">
    <property type="entry name" value="Helicase_ATP-bd"/>
</dbReference>
<evidence type="ECO:0000256" key="14">
    <source>
        <dbReference type="SAM" id="MobiDB-lite"/>
    </source>
</evidence>
<dbReference type="Proteomes" id="UP000472263">
    <property type="component" value="Chromosome 11"/>
</dbReference>
<dbReference type="GO" id="GO:0000932">
    <property type="term" value="C:P-body"/>
    <property type="evidence" value="ECO:0007669"/>
    <property type="project" value="UniProtKB-SubCell"/>
</dbReference>
<dbReference type="FunFam" id="3.40.50.300:FF:000364">
    <property type="entry name" value="ATP-dependent RNA helicase DDX6"/>
    <property type="match status" value="1"/>
</dbReference>
<feature type="domain" description="DEAD-box RNA helicase Q" evidence="17">
    <location>
        <begin position="89"/>
        <end position="117"/>
    </location>
</feature>
<dbReference type="SUPFAM" id="SSF52540">
    <property type="entry name" value="P-loop containing nucleoside triphosphate hydrolases"/>
    <property type="match status" value="1"/>
</dbReference>
<evidence type="ECO:0000256" key="10">
    <source>
        <dbReference type="ARBA" id="ARBA00041970"/>
    </source>
</evidence>
<dbReference type="Gene3D" id="3.40.50.300">
    <property type="entry name" value="P-loop containing nucleotide triphosphate hydrolases"/>
    <property type="match status" value="2"/>
</dbReference>
<evidence type="ECO:0000256" key="9">
    <source>
        <dbReference type="ARBA" id="ARBA00038316"/>
    </source>
</evidence>
<dbReference type="PROSITE" id="PS51192">
    <property type="entry name" value="HELICASE_ATP_BIND_1"/>
    <property type="match status" value="1"/>
</dbReference>
<comment type="catalytic activity">
    <reaction evidence="11">
        <text>ATP + H2O = ADP + phosphate + H(+)</text>
        <dbReference type="Rhea" id="RHEA:13065"/>
        <dbReference type="ChEBI" id="CHEBI:15377"/>
        <dbReference type="ChEBI" id="CHEBI:15378"/>
        <dbReference type="ChEBI" id="CHEBI:30616"/>
        <dbReference type="ChEBI" id="CHEBI:43474"/>
        <dbReference type="ChEBI" id="CHEBI:456216"/>
        <dbReference type="EC" id="3.6.4.13"/>
    </reaction>
</comment>
<keyword evidence="6 13" id="KW-0347">Helicase</keyword>
<dbReference type="GeneTree" id="ENSGT00940000165835"/>
<evidence type="ECO:0000256" key="11">
    <source>
        <dbReference type="ARBA" id="ARBA00047984"/>
    </source>
</evidence>
<evidence type="ECO:0000256" key="3">
    <source>
        <dbReference type="ARBA" id="ARBA00022490"/>
    </source>
</evidence>
<evidence type="ECO:0000256" key="4">
    <source>
        <dbReference type="ARBA" id="ARBA00022741"/>
    </source>
</evidence>
<evidence type="ECO:0000313" key="18">
    <source>
        <dbReference type="Ensembl" id="ENSMMDP00005036491.1"/>
    </source>
</evidence>
<evidence type="ECO:0000256" key="13">
    <source>
        <dbReference type="RuleBase" id="RU000492"/>
    </source>
</evidence>
<dbReference type="AlphaFoldDB" id="A0A667ZUE8"/>
<dbReference type="InterPro" id="IPR011545">
    <property type="entry name" value="DEAD/DEAH_box_helicase_dom"/>
</dbReference>
<dbReference type="InParanoid" id="A0A667ZUE8"/>
<keyword evidence="7 13" id="KW-0067">ATP-binding</keyword>
<dbReference type="InterPro" id="IPR001650">
    <property type="entry name" value="Helicase_C-like"/>
</dbReference>
<feature type="region of interest" description="Disordered" evidence="14">
    <location>
        <begin position="1"/>
        <end position="84"/>
    </location>
</feature>
<dbReference type="GO" id="GO:0003724">
    <property type="term" value="F:RNA helicase activity"/>
    <property type="evidence" value="ECO:0007669"/>
    <property type="project" value="UniProtKB-EC"/>
</dbReference>
<keyword evidence="5 13" id="KW-0378">Hydrolase</keyword>
<comment type="subcellular location">
    <subcellularLocation>
        <location evidence="1">Cytoplasm</location>
        <location evidence="1">P-body</location>
    </subcellularLocation>
</comment>
<dbReference type="SMART" id="SM00490">
    <property type="entry name" value="HELICc"/>
    <property type="match status" value="1"/>
</dbReference>
<evidence type="ECO:0000256" key="12">
    <source>
        <dbReference type="PROSITE-ProRule" id="PRU00552"/>
    </source>
</evidence>
<evidence type="ECO:0000256" key="5">
    <source>
        <dbReference type="ARBA" id="ARBA00022801"/>
    </source>
</evidence>
<reference evidence="18" key="1">
    <citation type="submission" date="2019-06" db="EMBL/GenBank/DDBJ databases">
        <authorList>
            <consortium name="Wellcome Sanger Institute Data Sharing"/>
        </authorList>
    </citation>
    <scope>NUCLEOTIDE SEQUENCE [LARGE SCALE GENOMIC DNA]</scope>
</reference>
<evidence type="ECO:0000256" key="2">
    <source>
        <dbReference type="ARBA" id="ARBA00012552"/>
    </source>
</evidence>
<sequence>MATARTENVGPVVMGLNKQNGQLRGQTKPATIQSGPTTQGKAASTPQKAGSAPQEGGGIKFGDDWKKSLQLPPKDNRVKTSDVTSTKGNEFEDYCLKRELLMGIFEMGWEKPSPIQEESIPIALSGRDILARAKNGTGKSGAYLIPLLERIDLKKDHIQAIVMVPTRELALQVSQISIQISKHLGGVKVMATTGGTNLRDDIMRLDETVHVVIATPGRILDLIKKGVAKVDKVQMMVMDEADKLLSQDFVVLIEDIIGFLAKNRQILLYSATFPISVQKFMVSGQLLAKHLQKPYEINLMEELTLKGITQYYAYVTERQKVHCLNTLFSRLQINQSIIFCNSTQRVELLAKKITQLGYSCFYIHAKMMQEYRNRVFHDFRNGLCRNLVCTDLFTRGIDIQAVNVVINFDFPKNAETYLHRIGRSGRFGHLGLAINLITSEDRFNLKAIEDQLVTDIKPIPSSIDKSLYVAEFHSTNPDCEVEEVEEKSGRQQDGS</sequence>
<dbReference type="EC" id="3.6.4.13" evidence="2"/>
<dbReference type="GO" id="GO:0003723">
    <property type="term" value="F:RNA binding"/>
    <property type="evidence" value="ECO:0007669"/>
    <property type="project" value="UniProtKB-KW"/>
</dbReference>
<evidence type="ECO:0000259" key="16">
    <source>
        <dbReference type="PROSITE" id="PS51194"/>
    </source>
</evidence>
<evidence type="ECO:0000256" key="7">
    <source>
        <dbReference type="ARBA" id="ARBA00022840"/>
    </source>
</evidence>
<gene>
    <name evidence="18" type="primary">LOC115367848</name>
</gene>
<dbReference type="PROSITE" id="PS51194">
    <property type="entry name" value="HELICASE_CTER"/>
    <property type="match status" value="1"/>
</dbReference>